<feature type="region of interest" description="Disordered" evidence="3">
    <location>
        <begin position="47"/>
        <end position="76"/>
    </location>
</feature>
<feature type="non-terminal residue" evidence="5">
    <location>
        <position position="1"/>
    </location>
</feature>
<dbReference type="InterPro" id="IPR000863">
    <property type="entry name" value="Sulfotransferase_dom"/>
</dbReference>
<comment type="similarity">
    <text evidence="1">Belongs to the sulfotransferase 1 family.</text>
</comment>
<feature type="domain" description="Sulfotransferase" evidence="4">
    <location>
        <begin position="103"/>
        <end position="211"/>
    </location>
</feature>
<dbReference type="PANTHER" id="PTHR11783">
    <property type="entry name" value="SULFOTRANSFERASE SULT"/>
    <property type="match status" value="1"/>
</dbReference>
<evidence type="ECO:0000259" key="4">
    <source>
        <dbReference type="Pfam" id="PF00685"/>
    </source>
</evidence>
<evidence type="ECO:0000313" key="6">
    <source>
        <dbReference type="Proteomes" id="UP001189429"/>
    </source>
</evidence>
<keyword evidence="6" id="KW-1185">Reference proteome</keyword>
<reference evidence="5" key="1">
    <citation type="submission" date="2023-10" db="EMBL/GenBank/DDBJ databases">
        <authorList>
            <person name="Chen Y."/>
            <person name="Shah S."/>
            <person name="Dougan E. K."/>
            <person name="Thang M."/>
            <person name="Chan C."/>
        </authorList>
    </citation>
    <scope>NUCLEOTIDE SEQUENCE [LARGE SCALE GENOMIC DNA]</scope>
</reference>
<dbReference type="SUPFAM" id="SSF52540">
    <property type="entry name" value="P-loop containing nucleoside triphosphate hydrolases"/>
    <property type="match status" value="1"/>
</dbReference>
<dbReference type="InterPro" id="IPR027417">
    <property type="entry name" value="P-loop_NTPase"/>
</dbReference>
<accession>A0ABN9TDS9</accession>
<evidence type="ECO:0000313" key="5">
    <source>
        <dbReference type="EMBL" id="CAK0843677.1"/>
    </source>
</evidence>
<feature type="non-terminal residue" evidence="5">
    <location>
        <position position="313"/>
    </location>
</feature>
<dbReference type="Proteomes" id="UP001189429">
    <property type="component" value="Unassembled WGS sequence"/>
</dbReference>
<keyword evidence="2" id="KW-0808">Transferase</keyword>
<name>A0ABN9TDS9_9DINO</name>
<dbReference type="Gene3D" id="3.40.50.300">
    <property type="entry name" value="P-loop containing nucleotide triphosphate hydrolases"/>
    <property type="match status" value="1"/>
</dbReference>
<organism evidence="5 6">
    <name type="scientific">Prorocentrum cordatum</name>
    <dbReference type="NCBI Taxonomy" id="2364126"/>
    <lineage>
        <taxon>Eukaryota</taxon>
        <taxon>Sar</taxon>
        <taxon>Alveolata</taxon>
        <taxon>Dinophyceae</taxon>
        <taxon>Prorocentrales</taxon>
        <taxon>Prorocentraceae</taxon>
        <taxon>Prorocentrum</taxon>
    </lineage>
</organism>
<sequence length="313" mass="34616">MPMQFFVSLCSRSRTSCGCAASGAARRTSRTRRMWPRTWRAAPRRCCPAATSARSRPPTRGSTSPTCGSTAAPTSSSSWACLSLPLLETVGSSPGAGSGKQAHHKRIYCFRDLGDALVSDWRFVAPIVPSDVPLESFAVLRIVPGGVDRALRNLCDWWEHRHDPGVCFFLFDDLRERRHECVVRVNRFLDVSASSEVIDRVVEQSSHEFMTQPSNWSKFDDHKIVAALDAARGHTRSVPLTGKARVGGGKSGSGGEELPAAVQQWLQWRWECVVLPRTGYRCLDELRAAWHKELDEAILGREPSTTEAPNADI</sequence>
<dbReference type="Pfam" id="PF00685">
    <property type="entry name" value="Sulfotransfer_1"/>
    <property type="match status" value="1"/>
</dbReference>
<dbReference type="EMBL" id="CAUYUJ010014599">
    <property type="protein sequence ID" value="CAK0843677.1"/>
    <property type="molecule type" value="Genomic_DNA"/>
</dbReference>
<protein>
    <recommendedName>
        <fullName evidence="4">Sulfotransferase domain-containing protein</fullName>
    </recommendedName>
</protein>
<evidence type="ECO:0000256" key="1">
    <source>
        <dbReference type="ARBA" id="ARBA00005771"/>
    </source>
</evidence>
<proteinExistence type="inferred from homology"/>
<comment type="caution">
    <text evidence="5">The sequence shown here is derived from an EMBL/GenBank/DDBJ whole genome shotgun (WGS) entry which is preliminary data.</text>
</comment>
<gene>
    <name evidence="5" type="ORF">PCOR1329_LOCUS37952</name>
</gene>
<evidence type="ECO:0000256" key="2">
    <source>
        <dbReference type="ARBA" id="ARBA00022679"/>
    </source>
</evidence>
<evidence type="ECO:0000256" key="3">
    <source>
        <dbReference type="SAM" id="MobiDB-lite"/>
    </source>
</evidence>